<dbReference type="GeneID" id="35401636"/>
<evidence type="ECO:0000313" key="3">
    <source>
        <dbReference type="EMBL" id="CCT71736.1"/>
    </source>
</evidence>
<protein>
    <submittedName>
        <fullName evidence="3">Related to 3-oxoacyl-[acyl-carrier-protein] reductase</fullName>
    </submittedName>
</protein>
<dbReference type="PANTHER" id="PTHR48107:SF7">
    <property type="entry name" value="RE15974P"/>
    <property type="match status" value="1"/>
</dbReference>
<gene>
    <name evidence="3" type="ORF">FFUJ_08160</name>
</gene>
<dbReference type="PANTHER" id="PTHR48107">
    <property type="entry name" value="NADPH-DEPENDENT ALDEHYDE REDUCTASE-LIKE PROTEIN, CHLOROPLASTIC-RELATED"/>
    <property type="match status" value="1"/>
</dbReference>
<dbReference type="VEuPathDB" id="FungiDB:FFUJ_08160"/>
<evidence type="ECO:0000256" key="2">
    <source>
        <dbReference type="ARBA" id="ARBA00023002"/>
    </source>
</evidence>
<dbReference type="Proteomes" id="UP000016800">
    <property type="component" value="Chromosome VII"/>
</dbReference>
<organism evidence="3 4">
    <name type="scientific">Gibberella fujikuroi (strain CBS 195.34 / IMI 58289 / NRRL A-6831)</name>
    <name type="common">Bakanae and foot rot disease fungus</name>
    <name type="synonym">Fusarium fujikuroi</name>
    <dbReference type="NCBI Taxonomy" id="1279085"/>
    <lineage>
        <taxon>Eukaryota</taxon>
        <taxon>Fungi</taxon>
        <taxon>Dikarya</taxon>
        <taxon>Ascomycota</taxon>
        <taxon>Pezizomycotina</taxon>
        <taxon>Sordariomycetes</taxon>
        <taxon>Hypocreomycetidae</taxon>
        <taxon>Hypocreales</taxon>
        <taxon>Nectriaceae</taxon>
        <taxon>Fusarium</taxon>
        <taxon>Fusarium fujikuroi species complex</taxon>
    </lineage>
</organism>
<dbReference type="Pfam" id="PF13561">
    <property type="entry name" value="adh_short_C2"/>
    <property type="match status" value="1"/>
</dbReference>
<sequence length="248" mass="26395">MSLEGKVVLITGGAKNLGAEIALSLASIGASLALHYNSPSTKESADTLAKTISQSFPKVKFSFYQGDLTTKAAVDKLFEAVLKDFGKIDIVINTIGKVLKKPIAEISEAEYDTIVNSKSAFLILQAGAKHVEDGGKLITIVTALLAAFTGFYTSYAGSKAPVEHFTRGVAKELMGRRISVNAVAPGPMDTPFFYPQEADDAVAFHKSQALDGRLTDVKDIAPLVKFLVTEGGWITGQTLFANGGYTTR</sequence>
<reference evidence="4" key="1">
    <citation type="journal article" date="2013" name="PLoS Pathog.">
        <title>Deciphering the cryptic genome: genome-wide analyses of the rice pathogen Fusarium fujikuroi reveal complex regulation of secondary metabolism and novel metabolites.</title>
        <authorList>
            <person name="Wiemann P."/>
            <person name="Sieber C.M."/>
            <person name="von Bargen K.W."/>
            <person name="Studt L."/>
            <person name="Niehaus E.M."/>
            <person name="Espino J.J."/>
            <person name="Huss K."/>
            <person name="Michielse C.B."/>
            <person name="Albermann S."/>
            <person name="Wagner D."/>
            <person name="Bergner S.V."/>
            <person name="Connolly L.R."/>
            <person name="Fischer A."/>
            <person name="Reuter G."/>
            <person name="Kleigrewe K."/>
            <person name="Bald T."/>
            <person name="Wingfield B.D."/>
            <person name="Ophir R."/>
            <person name="Freeman S."/>
            <person name="Hippler M."/>
            <person name="Smith K.M."/>
            <person name="Brown D.W."/>
            <person name="Proctor R.H."/>
            <person name="Munsterkotter M."/>
            <person name="Freitag M."/>
            <person name="Humpf H.U."/>
            <person name="Guldener U."/>
            <person name="Tudzynski B."/>
        </authorList>
    </citation>
    <scope>NUCLEOTIDE SEQUENCE [LARGE SCALE GENOMIC DNA]</scope>
    <source>
        <strain evidence="4">CBS 195.34 / IMI 58289 / NRRL A-6831</strain>
    </source>
</reference>
<evidence type="ECO:0000256" key="1">
    <source>
        <dbReference type="ARBA" id="ARBA00006484"/>
    </source>
</evidence>
<dbReference type="InterPro" id="IPR036291">
    <property type="entry name" value="NAD(P)-bd_dom_sf"/>
</dbReference>
<dbReference type="SUPFAM" id="SSF51735">
    <property type="entry name" value="NAD(P)-binding Rossmann-fold domains"/>
    <property type="match status" value="1"/>
</dbReference>
<keyword evidence="2" id="KW-0560">Oxidoreductase</keyword>
<dbReference type="PRINTS" id="PR00080">
    <property type="entry name" value="SDRFAMILY"/>
</dbReference>
<evidence type="ECO:0000313" key="4">
    <source>
        <dbReference type="Proteomes" id="UP000016800"/>
    </source>
</evidence>
<dbReference type="RefSeq" id="XP_023433815.1">
    <property type="nucleotide sequence ID" value="XM_023581171.1"/>
</dbReference>
<dbReference type="EMBL" id="HF679029">
    <property type="protein sequence ID" value="CCT71736.1"/>
    <property type="molecule type" value="Genomic_DNA"/>
</dbReference>
<keyword evidence="4" id="KW-1185">Reference proteome</keyword>
<dbReference type="HOGENOM" id="CLU_010194_1_3_1"/>
<accession>S0E9Z2</accession>
<dbReference type="AlphaFoldDB" id="S0E9Z2"/>
<dbReference type="GO" id="GO:0016614">
    <property type="term" value="F:oxidoreductase activity, acting on CH-OH group of donors"/>
    <property type="evidence" value="ECO:0007669"/>
    <property type="project" value="UniProtKB-ARBA"/>
</dbReference>
<name>S0E9Z2_GIBF5</name>
<proteinExistence type="inferred from homology"/>
<dbReference type="Gene3D" id="3.40.50.720">
    <property type="entry name" value="NAD(P)-binding Rossmann-like Domain"/>
    <property type="match status" value="1"/>
</dbReference>
<dbReference type="NCBIfam" id="NF009385">
    <property type="entry name" value="PRK12744.1"/>
    <property type="match status" value="1"/>
</dbReference>
<dbReference type="PRINTS" id="PR00081">
    <property type="entry name" value="GDHRDH"/>
</dbReference>
<comment type="similarity">
    <text evidence="1">Belongs to the short-chain dehydrogenases/reductases (SDR) family.</text>
</comment>
<dbReference type="InterPro" id="IPR002347">
    <property type="entry name" value="SDR_fam"/>
</dbReference>
<dbReference type="STRING" id="1279085.S0E9Z2"/>